<name>A0A0E9QKR5_ANGAN</name>
<protein>
    <submittedName>
        <fullName evidence="1">Uncharacterized protein</fullName>
    </submittedName>
</protein>
<dbReference type="EMBL" id="GBXM01091101">
    <property type="protein sequence ID" value="JAH17476.1"/>
    <property type="molecule type" value="Transcribed_RNA"/>
</dbReference>
<proteinExistence type="predicted"/>
<organism evidence="1">
    <name type="scientific">Anguilla anguilla</name>
    <name type="common">European freshwater eel</name>
    <name type="synonym">Muraena anguilla</name>
    <dbReference type="NCBI Taxonomy" id="7936"/>
    <lineage>
        <taxon>Eukaryota</taxon>
        <taxon>Metazoa</taxon>
        <taxon>Chordata</taxon>
        <taxon>Craniata</taxon>
        <taxon>Vertebrata</taxon>
        <taxon>Euteleostomi</taxon>
        <taxon>Actinopterygii</taxon>
        <taxon>Neopterygii</taxon>
        <taxon>Teleostei</taxon>
        <taxon>Anguilliformes</taxon>
        <taxon>Anguillidae</taxon>
        <taxon>Anguilla</taxon>
    </lineage>
</organism>
<sequence length="28" mass="3344">MSVCVGVCFFVWTYRHECVCEHEMTALY</sequence>
<reference evidence="1" key="1">
    <citation type="submission" date="2014-11" db="EMBL/GenBank/DDBJ databases">
        <authorList>
            <person name="Amaro Gonzalez C."/>
        </authorList>
    </citation>
    <scope>NUCLEOTIDE SEQUENCE</scope>
</reference>
<evidence type="ECO:0000313" key="1">
    <source>
        <dbReference type="EMBL" id="JAH17476.1"/>
    </source>
</evidence>
<dbReference type="AlphaFoldDB" id="A0A0E9QKR5"/>
<reference evidence="1" key="2">
    <citation type="journal article" date="2015" name="Fish Shellfish Immunol.">
        <title>Early steps in the European eel (Anguilla anguilla)-Vibrio vulnificus interaction in the gills: Role of the RtxA13 toxin.</title>
        <authorList>
            <person name="Callol A."/>
            <person name="Pajuelo D."/>
            <person name="Ebbesson L."/>
            <person name="Teles M."/>
            <person name="MacKenzie S."/>
            <person name="Amaro C."/>
        </authorList>
    </citation>
    <scope>NUCLEOTIDE SEQUENCE</scope>
</reference>
<accession>A0A0E9QKR5</accession>